<keyword evidence="4" id="KW-0012">Acyltransferase</keyword>
<dbReference type="Proteomes" id="UP000095237">
    <property type="component" value="Unassembled WGS sequence"/>
</dbReference>
<sequence length="333" mass="35910">MNIRECILELAKKTKGKIILPESFDIRILKAAQIFTKDDIASVILPAEDIKEAEKIALEAGVDLNGIEIIKIDMNLLDKKKIEEFIDARTKKGMTLQDALDLLKKPLYFSMMYLKSGKCDACVAGAVYDTADVLRASINVIGVAECTKLVSSYFLMIPPDGHNLAKEPVLFADCGVNPDPHALGLKDIAVATVENFKKLFPGRQANIAMLSFSTKGSASSKVLSKVIEATELVKTHFAGYSDVNVDGEFQFDAAVVQSVGKKKAFGSAIAGNANIFIFPDLNAGNIGYKIAERYGGFQALGPIIQGLALPVSDLSRGSSVDDICLICAIMLLK</sequence>
<dbReference type="InterPro" id="IPR012147">
    <property type="entry name" value="P_Ac_Bu_trans"/>
</dbReference>
<dbReference type="Gene3D" id="3.40.50.10750">
    <property type="entry name" value="Isocitrate/Isopropylmalate dehydrogenase-like"/>
    <property type="match status" value="1"/>
</dbReference>
<dbReference type="NCBIfam" id="NF007233">
    <property type="entry name" value="PRK09653.1"/>
    <property type="match status" value="1"/>
</dbReference>
<evidence type="ECO:0000256" key="1">
    <source>
        <dbReference type="ARBA" id="ARBA00000705"/>
    </source>
</evidence>
<dbReference type="PIRSF" id="PIRSF000428">
    <property type="entry name" value="P_Ac_trans"/>
    <property type="match status" value="1"/>
</dbReference>
<reference evidence="6 7" key="1">
    <citation type="submission" date="2015-11" db="EMBL/GenBank/DDBJ databases">
        <title>Evidence for parallel genomic evolution in an endosymbiosis of termite gut flagellates.</title>
        <authorList>
            <person name="Zheng H."/>
        </authorList>
    </citation>
    <scope>NUCLEOTIDE SEQUENCE [LARGE SCALE GENOMIC DNA]</scope>
    <source>
        <strain evidence="6 7">CET450</strain>
    </source>
</reference>
<dbReference type="SUPFAM" id="SSF53659">
    <property type="entry name" value="Isocitrate/Isopropylmalate dehydrogenase-like"/>
    <property type="match status" value="1"/>
</dbReference>
<dbReference type="InterPro" id="IPR042112">
    <property type="entry name" value="P_AcTrfase_dom2"/>
</dbReference>
<protein>
    <recommendedName>
        <fullName evidence="5">Phosphate acetyl/butaryl transferase domain-containing protein</fullName>
    </recommendedName>
</protein>
<name>A0A1E5IGG1_ENDTX</name>
<dbReference type="InterPro" id="IPR002505">
    <property type="entry name" value="PTA_PTB"/>
</dbReference>
<keyword evidence="3" id="KW-0808">Transferase</keyword>
<dbReference type="Pfam" id="PF01515">
    <property type="entry name" value="PTA_PTB"/>
    <property type="match status" value="1"/>
</dbReference>
<evidence type="ECO:0000256" key="3">
    <source>
        <dbReference type="ARBA" id="ARBA00022679"/>
    </source>
</evidence>
<dbReference type="PANTHER" id="PTHR43356:SF3">
    <property type="entry name" value="PHOSPHATE ACETYLTRANSFERASE"/>
    <property type="match status" value="1"/>
</dbReference>
<feature type="domain" description="Phosphate acetyl/butaryl transferase" evidence="5">
    <location>
        <begin position="4"/>
        <end position="330"/>
    </location>
</feature>
<dbReference type="AlphaFoldDB" id="A0A1E5IGG1"/>
<dbReference type="PANTHER" id="PTHR43356">
    <property type="entry name" value="PHOSPHATE ACETYLTRANSFERASE"/>
    <property type="match status" value="1"/>
</dbReference>
<evidence type="ECO:0000313" key="7">
    <source>
        <dbReference type="Proteomes" id="UP000095237"/>
    </source>
</evidence>
<dbReference type="GO" id="GO:0008959">
    <property type="term" value="F:phosphate acetyltransferase activity"/>
    <property type="evidence" value="ECO:0007669"/>
    <property type="project" value="UniProtKB-EC"/>
</dbReference>
<comment type="catalytic activity">
    <reaction evidence="1">
        <text>acetyl-CoA + phosphate = acetyl phosphate + CoA</text>
        <dbReference type="Rhea" id="RHEA:19521"/>
        <dbReference type="ChEBI" id="CHEBI:22191"/>
        <dbReference type="ChEBI" id="CHEBI:43474"/>
        <dbReference type="ChEBI" id="CHEBI:57287"/>
        <dbReference type="ChEBI" id="CHEBI:57288"/>
        <dbReference type="EC" id="2.3.1.8"/>
    </reaction>
</comment>
<gene>
    <name evidence="6" type="ORF">ATZ36_09335</name>
</gene>
<evidence type="ECO:0000313" key="6">
    <source>
        <dbReference type="EMBL" id="OEG69475.1"/>
    </source>
</evidence>
<dbReference type="Gene3D" id="3.40.50.10950">
    <property type="match status" value="1"/>
</dbReference>
<accession>A0A1E5IGG1</accession>
<comment type="caution">
    <text evidence="6">The sequence shown here is derived from an EMBL/GenBank/DDBJ whole genome shotgun (WGS) entry which is preliminary data.</text>
</comment>
<evidence type="ECO:0000256" key="4">
    <source>
        <dbReference type="ARBA" id="ARBA00023315"/>
    </source>
</evidence>
<keyword evidence="7" id="KW-1185">Reference proteome</keyword>
<dbReference type="EMBL" id="LNVX01000696">
    <property type="protein sequence ID" value="OEG69475.1"/>
    <property type="molecule type" value="Genomic_DNA"/>
</dbReference>
<evidence type="ECO:0000259" key="5">
    <source>
        <dbReference type="Pfam" id="PF01515"/>
    </source>
</evidence>
<dbReference type="InterPro" id="IPR050500">
    <property type="entry name" value="Phos_Acetyltrans/Butyryltrans"/>
</dbReference>
<comment type="similarity">
    <text evidence="2">Belongs to the phosphate acetyltransferase and butyryltransferase family.</text>
</comment>
<dbReference type="InterPro" id="IPR042113">
    <property type="entry name" value="P_AcTrfase_dom1"/>
</dbReference>
<organism evidence="6 7">
    <name type="scientific">Endomicrobium trichonymphae</name>
    <dbReference type="NCBI Taxonomy" id="1408204"/>
    <lineage>
        <taxon>Bacteria</taxon>
        <taxon>Pseudomonadati</taxon>
        <taxon>Elusimicrobiota</taxon>
        <taxon>Endomicrobiia</taxon>
        <taxon>Endomicrobiales</taxon>
        <taxon>Endomicrobiaceae</taxon>
        <taxon>Candidatus Endomicrobiellum</taxon>
    </lineage>
</organism>
<evidence type="ECO:0000256" key="2">
    <source>
        <dbReference type="ARBA" id="ARBA00005656"/>
    </source>
</evidence>
<proteinExistence type="inferred from homology"/>